<dbReference type="Gene3D" id="1.10.10.60">
    <property type="entry name" value="Homeodomain-like"/>
    <property type="match status" value="1"/>
</dbReference>
<name>A0A197JAU1_9FUNG</name>
<evidence type="ECO:0000313" key="1">
    <source>
        <dbReference type="EMBL" id="OAQ22225.1"/>
    </source>
</evidence>
<sequence>MARPSKYTIAVATKICERLMVGQSLRSICAQKDMPYQATVYRWLTQSESFRDQYARAREVQADTLADEVLDIADDSTQDMQIDEQGNERVRHEAVQRSKLRVDARKWLAGQLAPKKYGDRIQQNISGANDGPIEQKITVVDEAKVKATVAKLEESC</sequence>
<dbReference type="AlphaFoldDB" id="A0A197JAU1"/>
<dbReference type="Proteomes" id="UP000078512">
    <property type="component" value="Unassembled WGS sequence"/>
</dbReference>
<protein>
    <submittedName>
        <fullName evidence="1">Putative terminase small subunit protein</fullName>
    </submittedName>
</protein>
<dbReference type="OrthoDB" id="10320312at2759"/>
<accession>A0A197JAU1</accession>
<reference evidence="1 2" key="1">
    <citation type="submission" date="2016-05" db="EMBL/GenBank/DDBJ databases">
        <title>Genome sequencing reveals origins of a unique bacterial endosymbiosis in the earliest lineages of terrestrial Fungi.</title>
        <authorList>
            <consortium name="DOE Joint Genome Institute"/>
            <person name="Uehling J."/>
            <person name="Gryganskyi A."/>
            <person name="Hameed K."/>
            <person name="Tschaplinski T."/>
            <person name="Misztal P."/>
            <person name="Wu S."/>
            <person name="Desiro A."/>
            <person name="Vande Pol N."/>
            <person name="Du Z.-Y."/>
            <person name="Zienkiewicz A."/>
            <person name="Zienkiewicz K."/>
            <person name="Morin E."/>
            <person name="Tisserant E."/>
            <person name="Splivallo R."/>
            <person name="Hainaut M."/>
            <person name="Henrissat B."/>
            <person name="Ohm R."/>
            <person name="Kuo A."/>
            <person name="Yan J."/>
            <person name="Lipzen A."/>
            <person name="Nolan M."/>
            <person name="Labutti K."/>
            <person name="Barry K."/>
            <person name="Goldstein A."/>
            <person name="Labbe J."/>
            <person name="Schadt C."/>
            <person name="Tuskan G."/>
            <person name="Grigoriev I."/>
            <person name="Martin F."/>
            <person name="Vilgalys R."/>
            <person name="Bonito G."/>
        </authorList>
    </citation>
    <scope>NUCLEOTIDE SEQUENCE [LARGE SCALE GENOMIC DNA]</scope>
    <source>
        <strain evidence="1 2">AG-77</strain>
    </source>
</reference>
<organism evidence="1 2">
    <name type="scientific">Linnemannia elongata AG-77</name>
    <dbReference type="NCBI Taxonomy" id="1314771"/>
    <lineage>
        <taxon>Eukaryota</taxon>
        <taxon>Fungi</taxon>
        <taxon>Fungi incertae sedis</taxon>
        <taxon>Mucoromycota</taxon>
        <taxon>Mortierellomycotina</taxon>
        <taxon>Mortierellomycetes</taxon>
        <taxon>Mortierellales</taxon>
        <taxon>Mortierellaceae</taxon>
        <taxon>Linnemannia</taxon>
    </lineage>
</organism>
<dbReference type="Pfam" id="PF20901">
    <property type="entry name" value="Sf6_terminase"/>
    <property type="match status" value="1"/>
</dbReference>
<keyword evidence="2" id="KW-1185">Reference proteome</keyword>
<dbReference type="InterPro" id="IPR048683">
    <property type="entry name" value="Sf6_terminase"/>
</dbReference>
<dbReference type="EMBL" id="KV442196">
    <property type="protein sequence ID" value="OAQ22225.1"/>
    <property type="molecule type" value="Genomic_DNA"/>
</dbReference>
<proteinExistence type="predicted"/>
<gene>
    <name evidence="1" type="ORF">K457DRAFT_26252</name>
</gene>
<evidence type="ECO:0000313" key="2">
    <source>
        <dbReference type="Proteomes" id="UP000078512"/>
    </source>
</evidence>